<dbReference type="GeneID" id="100372833"/>
<feature type="transmembrane region" description="Helical" evidence="6">
    <location>
        <begin position="286"/>
        <end position="306"/>
    </location>
</feature>
<sequence>MNNQDGIWHGGKKSTRTSVSNTDLLTSVQRRHSSTPPSSPRRFQDLSPSSLSRYAQDCSFLEDTLQSTDSSRQSDNKPLIRNIFQYDIEAIKSVARNGGRHRTISDSEKEKEIGQQKLAAKLNASVTNYESNQTRDRLKSDSSQNENTFRERAHSFTNSAIPTGKGALKLYEATRETLKDDFKNYTPNSGKSVEQFIEAPRTLVVKKGESKDGLLNFTAFVYLILWYLFSFCTLFLNKYILSVLGGDPSLLGAVQMLVTTCCGFFKLYVPCCFYQHVKREENPPHFLMTMFFLGIMRFTTVVLGLVSLKNIAVSFTETIKSTSPLFTVLIAFVVLREKTGLLVNLSLIPVMGGLALTSAFEINFNIIGFAAAISTNFVDCFQNVFSKKLLSGEKYNYSATELQFYTSIAAIIVQLPVWVLFMGLPFDKKYPDHVLLFALIIDGLFFHLQSITAYALMRRISPVTHSVANTAKRALLIWLSVVVFNNPVSLLSGLGTAVVVAGVFLYNRARDYEQRKEIKKNDVLKIIAVEEGQEGHLTH</sequence>
<keyword evidence="4 6" id="KW-0472">Membrane</keyword>
<dbReference type="Proteomes" id="UP000694865">
    <property type="component" value="Unplaced"/>
</dbReference>
<dbReference type="SUPFAM" id="SSF103481">
    <property type="entry name" value="Multidrug resistance efflux transporter EmrE"/>
    <property type="match status" value="1"/>
</dbReference>
<feature type="transmembrane region" description="Helical" evidence="6">
    <location>
        <begin position="256"/>
        <end position="274"/>
    </location>
</feature>
<evidence type="ECO:0000256" key="2">
    <source>
        <dbReference type="ARBA" id="ARBA00022692"/>
    </source>
</evidence>
<reference evidence="9" key="1">
    <citation type="submission" date="2025-08" db="UniProtKB">
        <authorList>
            <consortium name="RefSeq"/>
        </authorList>
    </citation>
    <scope>IDENTIFICATION</scope>
    <source>
        <tissue evidence="9">Testes</tissue>
    </source>
</reference>
<evidence type="ECO:0000256" key="6">
    <source>
        <dbReference type="SAM" id="Phobius"/>
    </source>
</evidence>
<protein>
    <submittedName>
        <fullName evidence="9">Solute carrier family 35 member E2-like</fullName>
    </submittedName>
</protein>
<evidence type="ECO:0000256" key="3">
    <source>
        <dbReference type="ARBA" id="ARBA00022989"/>
    </source>
</evidence>
<keyword evidence="2 6" id="KW-0812">Transmembrane</keyword>
<name>A0ABM0MKK7_SACKO</name>
<accession>A0ABM0MKK7</accession>
<feature type="transmembrane region" description="Helical" evidence="6">
    <location>
        <begin position="476"/>
        <end position="506"/>
    </location>
</feature>
<dbReference type="PANTHER" id="PTHR11132">
    <property type="entry name" value="SOLUTE CARRIER FAMILY 35"/>
    <property type="match status" value="1"/>
</dbReference>
<feature type="transmembrane region" description="Helical" evidence="6">
    <location>
        <begin position="318"/>
        <end position="335"/>
    </location>
</feature>
<feature type="transmembrane region" description="Helical" evidence="6">
    <location>
        <begin position="402"/>
        <end position="422"/>
    </location>
</feature>
<evidence type="ECO:0000256" key="1">
    <source>
        <dbReference type="ARBA" id="ARBA00004141"/>
    </source>
</evidence>
<keyword evidence="3 6" id="KW-1133">Transmembrane helix</keyword>
<dbReference type="RefSeq" id="XP_006820548.1">
    <property type="nucleotide sequence ID" value="XM_006820485.1"/>
</dbReference>
<feature type="transmembrane region" description="Helical" evidence="6">
    <location>
        <begin position="434"/>
        <end position="456"/>
    </location>
</feature>
<evidence type="ECO:0000313" key="8">
    <source>
        <dbReference type="Proteomes" id="UP000694865"/>
    </source>
</evidence>
<gene>
    <name evidence="9" type="primary">LOC100372833</name>
</gene>
<organism evidence="8 9">
    <name type="scientific">Saccoglossus kowalevskii</name>
    <name type="common">Acorn worm</name>
    <dbReference type="NCBI Taxonomy" id="10224"/>
    <lineage>
        <taxon>Eukaryota</taxon>
        <taxon>Metazoa</taxon>
        <taxon>Hemichordata</taxon>
        <taxon>Enteropneusta</taxon>
        <taxon>Harrimaniidae</taxon>
        <taxon>Saccoglossus</taxon>
    </lineage>
</organism>
<dbReference type="Pfam" id="PF03151">
    <property type="entry name" value="TPT"/>
    <property type="match status" value="1"/>
</dbReference>
<feature type="domain" description="Sugar phosphate transporter" evidence="7">
    <location>
        <begin position="221"/>
        <end position="507"/>
    </location>
</feature>
<dbReference type="InterPro" id="IPR050186">
    <property type="entry name" value="TPT_transporter"/>
</dbReference>
<feature type="region of interest" description="Disordered" evidence="5">
    <location>
        <begin position="124"/>
        <end position="154"/>
    </location>
</feature>
<evidence type="ECO:0000256" key="4">
    <source>
        <dbReference type="ARBA" id="ARBA00023136"/>
    </source>
</evidence>
<keyword evidence="8" id="KW-1185">Reference proteome</keyword>
<dbReference type="InterPro" id="IPR004853">
    <property type="entry name" value="Sugar_P_trans_dom"/>
</dbReference>
<feature type="transmembrane region" description="Helical" evidence="6">
    <location>
        <begin position="214"/>
        <end position="236"/>
    </location>
</feature>
<comment type="subcellular location">
    <subcellularLocation>
        <location evidence="1">Membrane</location>
        <topology evidence="1">Multi-pass membrane protein</topology>
    </subcellularLocation>
</comment>
<feature type="compositionally biased region" description="Polar residues" evidence="5">
    <location>
        <begin position="16"/>
        <end position="28"/>
    </location>
</feature>
<proteinExistence type="predicted"/>
<feature type="region of interest" description="Disordered" evidence="5">
    <location>
        <begin position="1"/>
        <end position="49"/>
    </location>
</feature>
<feature type="transmembrane region" description="Helical" evidence="6">
    <location>
        <begin position="342"/>
        <end position="360"/>
    </location>
</feature>
<dbReference type="InterPro" id="IPR037185">
    <property type="entry name" value="EmrE-like"/>
</dbReference>
<evidence type="ECO:0000313" key="9">
    <source>
        <dbReference type="RefSeq" id="XP_006820548.1"/>
    </source>
</evidence>
<evidence type="ECO:0000256" key="5">
    <source>
        <dbReference type="SAM" id="MobiDB-lite"/>
    </source>
</evidence>
<evidence type="ECO:0000259" key="7">
    <source>
        <dbReference type="Pfam" id="PF03151"/>
    </source>
</evidence>